<feature type="domain" description="Peptidase A1" evidence="1">
    <location>
        <begin position="12"/>
        <end position="92"/>
    </location>
</feature>
<evidence type="ECO:0000259" key="1">
    <source>
        <dbReference type="Pfam" id="PF00026"/>
    </source>
</evidence>
<dbReference type="OrthoDB" id="771136at2759"/>
<dbReference type="GO" id="GO:0008233">
    <property type="term" value="F:peptidase activity"/>
    <property type="evidence" value="ECO:0007669"/>
    <property type="project" value="UniProtKB-KW"/>
</dbReference>
<protein>
    <submittedName>
        <fullName evidence="2">Lysosomal aspartic protease</fullName>
    </submittedName>
</protein>
<accession>E2AJM4</accession>
<dbReference type="GO" id="GO:0006508">
    <property type="term" value="P:proteolysis"/>
    <property type="evidence" value="ECO:0007669"/>
    <property type="project" value="UniProtKB-KW"/>
</dbReference>
<dbReference type="InterPro" id="IPR021109">
    <property type="entry name" value="Peptidase_aspartic_dom_sf"/>
</dbReference>
<dbReference type="SUPFAM" id="SSF50630">
    <property type="entry name" value="Acid proteases"/>
    <property type="match status" value="1"/>
</dbReference>
<reference evidence="2 3" key="1">
    <citation type="journal article" date="2010" name="Science">
        <title>Genomic comparison of the ants Camponotus floridanus and Harpegnathos saltator.</title>
        <authorList>
            <person name="Bonasio R."/>
            <person name="Zhang G."/>
            <person name="Ye C."/>
            <person name="Mutti N.S."/>
            <person name="Fang X."/>
            <person name="Qin N."/>
            <person name="Donahue G."/>
            <person name="Yang P."/>
            <person name="Li Q."/>
            <person name="Li C."/>
            <person name="Zhang P."/>
            <person name="Huang Z."/>
            <person name="Berger S.L."/>
            <person name="Reinberg D."/>
            <person name="Wang J."/>
            <person name="Liebig J."/>
        </authorList>
    </citation>
    <scope>NUCLEOTIDE SEQUENCE [LARGE SCALE GENOMIC DNA]</scope>
    <source>
        <strain evidence="3">C129</strain>
    </source>
</reference>
<dbReference type="AlphaFoldDB" id="E2AJM4"/>
<organism evidence="3">
    <name type="scientific">Camponotus floridanus</name>
    <name type="common">Florida carpenter ant</name>
    <dbReference type="NCBI Taxonomy" id="104421"/>
    <lineage>
        <taxon>Eukaryota</taxon>
        <taxon>Metazoa</taxon>
        <taxon>Ecdysozoa</taxon>
        <taxon>Arthropoda</taxon>
        <taxon>Hexapoda</taxon>
        <taxon>Insecta</taxon>
        <taxon>Pterygota</taxon>
        <taxon>Neoptera</taxon>
        <taxon>Endopterygota</taxon>
        <taxon>Hymenoptera</taxon>
        <taxon>Apocrita</taxon>
        <taxon>Aculeata</taxon>
        <taxon>Formicoidea</taxon>
        <taxon>Formicidae</taxon>
        <taxon>Formicinae</taxon>
        <taxon>Camponotus</taxon>
    </lineage>
</organism>
<keyword evidence="3" id="KW-1185">Reference proteome</keyword>
<gene>
    <name evidence="2" type="ORF">EAG_07471</name>
</gene>
<dbReference type="InterPro" id="IPR033121">
    <property type="entry name" value="PEPTIDASE_A1"/>
</dbReference>
<feature type="non-terminal residue" evidence="2">
    <location>
        <position position="1"/>
    </location>
</feature>
<name>E2AJM4_CAMFO</name>
<keyword evidence="2" id="KW-0378">Hydrolase</keyword>
<evidence type="ECO:0000313" key="3">
    <source>
        <dbReference type="Proteomes" id="UP000000311"/>
    </source>
</evidence>
<feature type="non-terminal residue" evidence="2">
    <location>
        <position position="92"/>
    </location>
</feature>
<evidence type="ECO:0000313" key="2">
    <source>
        <dbReference type="EMBL" id="EFN66365.1"/>
    </source>
</evidence>
<sequence length="92" mass="10799">YVRMYCKPYIVNKNRLLQVRYLDYNVTGFLSNGTVNVANLNIEKQTFLEVVNISDEHILELYSNITDRKFDGLLGLSYFNIPVNEIKPVFYN</sequence>
<keyword evidence="2" id="KW-0645">Protease</keyword>
<dbReference type="InParanoid" id="E2AJM4"/>
<proteinExistence type="predicted"/>
<dbReference type="Pfam" id="PF00026">
    <property type="entry name" value="Asp"/>
    <property type="match status" value="1"/>
</dbReference>
<dbReference type="EMBL" id="GL440037">
    <property type="protein sequence ID" value="EFN66365.1"/>
    <property type="molecule type" value="Genomic_DNA"/>
</dbReference>
<dbReference type="Gene3D" id="2.40.70.10">
    <property type="entry name" value="Acid Proteases"/>
    <property type="match status" value="1"/>
</dbReference>
<dbReference type="Proteomes" id="UP000000311">
    <property type="component" value="Unassembled WGS sequence"/>
</dbReference>